<evidence type="ECO:0000256" key="1">
    <source>
        <dbReference type="ARBA" id="ARBA00022598"/>
    </source>
</evidence>
<accession>A0A1E7N1D2</accession>
<evidence type="ECO:0000256" key="2">
    <source>
        <dbReference type="ARBA" id="ARBA00022741"/>
    </source>
</evidence>
<dbReference type="AlphaFoldDB" id="A0A1E7N1D2"/>
<evidence type="ECO:0000313" key="6">
    <source>
        <dbReference type="EMBL" id="OEV34486.1"/>
    </source>
</evidence>
<dbReference type="PROSITE" id="PS50975">
    <property type="entry name" value="ATP_GRASP"/>
    <property type="match status" value="1"/>
</dbReference>
<dbReference type="EMBL" id="JPRF03000045">
    <property type="protein sequence ID" value="OEV34486.1"/>
    <property type="molecule type" value="Genomic_DNA"/>
</dbReference>
<keyword evidence="2 4" id="KW-0547">Nucleotide-binding</keyword>
<sequence length="438" mass="47428">MTDRRPPAFVLTGAFWVVCRNPRYLQELAARGLKILLITPRGWRERALAAQADPTGPAAMIDEIAFVDGELNQDGSFTAGVLARAADWRARYRIVGAYAVGETLVEPTGLLADALGLPGPGLRATRVCRSKPLQRWYLPEFAPPGAVLPAAERAAFEPASVEYPVVLKPAARHSSSGVVTVGDEQVLAARLADYPEHETLLVEQKVVGQEYSVESLVQEGKVVFASVTRKTTTESHAATFVELSHSVPSAPEPVDRALLEANATMLAALDFGSGIAHAEWRVDAAGRPVLMEVAARTPGDGLLALYRLATGEPLEPEIVRLALGEPADYPEPRRWTRQVYLEHREGVLDDVRVDWPGVRPVWLGEAGIWPDPPVGGPDGPGELRAVLVLKERGSRLGPLESSEDRAVCFLIDAPSPEELDALEQRVRAAVAIEVRDVD</sequence>
<keyword evidence="3 4" id="KW-0067">ATP-binding</keyword>
<comment type="caution">
    <text evidence="6">The sequence shown here is derived from an EMBL/GenBank/DDBJ whole genome shotgun (WGS) entry which is preliminary data.</text>
</comment>
<dbReference type="InterPro" id="IPR052032">
    <property type="entry name" value="ATP-dep_AA_Ligase"/>
</dbReference>
<dbReference type="GO" id="GO:0046872">
    <property type="term" value="F:metal ion binding"/>
    <property type="evidence" value="ECO:0007669"/>
    <property type="project" value="InterPro"/>
</dbReference>
<dbReference type="OrthoDB" id="24041at2"/>
<protein>
    <recommendedName>
        <fullName evidence="5">ATP-grasp domain-containing protein</fullName>
    </recommendedName>
</protein>
<dbReference type="Pfam" id="PF13535">
    <property type="entry name" value="ATP-grasp_4"/>
    <property type="match status" value="1"/>
</dbReference>
<keyword evidence="1" id="KW-0436">Ligase</keyword>
<feature type="domain" description="ATP-grasp" evidence="5">
    <location>
        <begin position="131"/>
        <end position="323"/>
    </location>
</feature>
<dbReference type="Gene3D" id="3.30.470.20">
    <property type="entry name" value="ATP-grasp fold, B domain"/>
    <property type="match status" value="1"/>
</dbReference>
<evidence type="ECO:0000256" key="4">
    <source>
        <dbReference type="PROSITE-ProRule" id="PRU00409"/>
    </source>
</evidence>
<evidence type="ECO:0000256" key="3">
    <source>
        <dbReference type="ARBA" id="ARBA00022840"/>
    </source>
</evidence>
<gene>
    <name evidence="6" type="ORF">HS99_0035395</name>
</gene>
<dbReference type="PANTHER" id="PTHR43585">
    <property type="entry name" value="FUMIPYRROLE BIOSYNTHESIS PROTEIN C"/>
    <property type="match status" value="1"/>
</dbReference>
<proteinExistence type="predicted"/>
<dbReference type="SUPFAM" id="SSF56059">
    <property type="entry name" value="Glutathione synthetase ATP-binding domain-like"/>
    <property type="match status" value="1"/>
</dbReference>
<evidence type="ECO:0000313" key="7">
    <source>
        <dbReference type="Proteomes" id="UP000037395"/>
    </source>
</evidence>
<dbReference type="InterPro" id="IPR011761">
    <property type="entry name" value="ATP-grasp"/>
</dbReference>
<dbReference type="RefSeq" id="WP_030557414.1">
    <property type="nucleotide sequence ID" value="NZ_JBEZBM010000017.1"/>
</dbReference>
<evidence type="ECO:0000259" key="5">
    <source>
        <dbReference type="PROSITE" id="PS50975"/>
    </source>
</evidence>
<dbReference type="Proteomes" id="UP000037395">
    <property type="component" value="Unassembled WGS sequence"/>
</dbReference>
<keyword evidence="7" id="KW-1185">Reference proteome</keyword>
<reference evidence="6" key="1">
    <citation type="submission" date="2016-08" db="EMBL/GenBank/DDBJ databases">
        <title>Sequencing, Assembly and Comparative Genomics of S. aureofaciens ATCC 10762.</title>
        <authorList>
            <person name="Gradnigo J.S."/>
            <person name="Johnson N."/>
            <person name="Somerville G.A."/>
        </authorList>
    </citation>
    <scope>NUCLEOTIDE SEQUENCE [LARGE SCALE GENOMIC DNA]</scope>
    <source>
        <strain evidence="6">ATCC 10762</strain>
    </source>
</reference>
<organism evidence="6 7">
    <name type="scientific">Kitasatospora aureofaciens</name>
    <name type="common">Streptomyces aureofaciens</name>
    <dbReference type="NCBI Taxonomy" id="1894"/>
    <lineage>
        <taxon>Bacteria</taxon>
        <taxon>Bacillati</taxon>
        <taxon>Actinomycetota</taxon>
        <taxon>Actinomycetes</taxon>
        <taxon>Kitasatosporales</taxon>
        <taxon>Streptomycetaceae</taxon>
        <taxon>Kitasatospora</taxon>
    </lineage>
</organism>
<dbReference type="GO" id="GO:0016874">
    <property type="term" value="F:ligase activity"/>
    <property type="evidence" value="ECO:0007669"/>
    <property type="project" value="UniProtKB-KW"/>
</dbReference>
<dbReference type="GO" id="GO:0005524">
    <property type="term" value="F:ATP binding"/>
    <property type="evidence" value="ECO:0007669"/>
    <property type="project" value="UniProtKB-UniRule"/>
</dbReference>
<dbReference type="PANTHER" id="PTHR43585:SF2">
    <property type="entry name" value="ATP-GRASP ENZYME FSQD"/>
    <property type="match status" value="1"/>
</dbReference>
<name>A0A1E7N1D2_KITAU</name>